<sequence>MPGGNIIYKGKVTNRSWSELPPEIIRLIATSFAYASAESAYVPETWEQNHFWLNRVIYTAIRDAKSMEVLMNICPKWTAAVATHPVWHHLVQVLDPGNMYLRHNPAVVHHPPYYHYRAIWHYSCVICRINSPQNSKGVGVAERVINTPNLGSCSICREHRGHRAAFCGLCLREAQPYELDTTLDPNYAVFCMANEDDETWPGVDATCRSCRAEWLWKSVCQHPKEREAVGGRKLRSNDWETKTTVDCFVDLGEGSINDVINLALERYWLRKHTRLPDMMSQALAASRLIGHATDEDLEELSSEIDEEDEDDMEFLQMTEDSGVKDLALGDWARHRILDGHWISPADQWYGNKTWPVRAVHPCPWTVENDRDDEDAQGEEEHPTRAVLREEMPPSFSLCELAFQAHRKQMRIVLLPAMKNIVRRLVIECGADGVDPAIRATKMSMDDVMKELRDEAVWFDGVDWLERRRNARREEMQARTPREEGSDDHASTTGSSSGKSSDESSVMSPVLSTSTLQTTPSPPPSTDGKDQTAKRRPVTIAVDPVLNPPRLLHPIPYVPLMAAHLPQFSMEAFKGVWREACQPLYHCRCSICERAMAKAQAVAAAAARPQYNPDTNHGDQIQQQDHKPTQTPTQIELHEVNEVVNSDARSDTLEYDEDEQLDDEYELDEDAKSDASLRRTVYTPPRQVERTRSRSPSPRRLEAGLAAEVPWLHSQALSPRKRSVDEMDETTRTTGKDDRDTSYHHRGEPGTPPKRPRVLSPALSPSPELHDKLDLQNSPTRLRKRSSEDLDSDVEHGKRIKMSGEEDSVSGDSPPVSTSLSESDDVGDESVVRVGAPAIGAATIPRSATPHDKVINSASLKPPPPPVAKRKIPLPGQGWKRSNDDDQ</sequence>
<protein>
    <submittedName>
        <fullName evidence="2">Uncharacterized protein</fullName>
    </submittedName>
</protein>
<evidence type="ECO:0000313" key="3">
    <source>
        <dbReference type="Proteomes" id="UP000054988"/>
    </source>
</evidence>
<dbReference type="Proteomes" id="UP000054988">
    <property type="component" value="Unassembled WGS sequence"/>
</dbReference>
<name>A0A0W0F4E0_MONRR</name>
<evidence type="ECO:0000256" key="1">
    <source>
        <dbReference type="SAM" id="MobiDB-lite"/>
    </source>
</evidence>
<feature type="region of interest" description="Disordered" evidence="1">
    <location>
        <begin position="472"/>
        <end position="535"/>
    </location>
</feature>
<evidence type="ECO:0000313" key="2">
    <source>
        <dbReference type="EMBL" id="KTB31219.1"/>
    </source>
</evidence>
<feature type="compositionally biased region" description="Acidic residues" evidence="1">
    <location>
        <begin position="652"/>
        <end position="668"/>
    </location>
</feature>
<feature type="region of interest" description="Disordered" evidence="1">
    <location>
        <begin position="609"/>
        <end position="886"/>
    </location>
</feature>
<accession>A0A0W0F4E0</accession>
<feature type="compositionally biased region" description="Basic and acidic residues" evidence="1">
    <location>
        <begin position="721"/>
        <end position="747"/>
    </location>
</feature>
<proteinExistence type="predicted"/>
<dbReference type="eggNOG" id="ENOG502SMMR">
    <property type="taxonomic scope" value="Eukaryota"/>
</dbReference>
<feature type="compositionally biased region" description="Basic and acidic residues" evidence="1">
    <location>
        <begin position="472"/>
        <end position="489"/>
    </location>
</feature>
<feature type="compositionally biased region" description="Polar residues" evidence="1">
    <location>
        <begin position="611"/>
        <end position="633"/>
    </location>
</feature>
<dbReference type="EMBL" id="LATX01002346">
    <property type="protein sequence ID" value="KTB31219.1"/>
    <property type="molecule type" value="Genomic_DNA"/>
</dbReference>
<gene>
    <name evidence="2" type="ORF">WG66_16204</name>
</gene>
<feature type="compositionally biased region" description="Low complexity" evidence="1">
    <location>
        <begin position="490"/>
        <end position="518"/>
    </location>
</feature>
<reference evidence="2 3" key="1">
    <citation type="submission" date="2015-12" db="EMBL/GenBank/DDBJ databases">
        <title>Draft genome sequence of Moniliophthora roreri, the causal agent of frosty pod rot of cacao.</title>
        <authorList>
            <person name="Aime M.C."/>
            <person name="Diaz-Valderrama J.R."/>
            <person name="Kijpornyongpan T."/>
            <person name="Phillips-Mora W."/>
        </authorList>
    </citation>
    <scope>NUCLEOTIDE SEQUENCE [LARGE SCALE GENOMIC DNA]</scope>
    <source>
        <strain evidence="2 3">MCA 2952</strain>
    </source>
</reference>
<feature type="compositionally biased region" description="Basic and acidic residues" evidence="1">
    <location>
        <begin position="784"/>
        <end position="796"/>
    </location>
</feature>
<comment type="caution">
    <text evidence="2">The sequence shown here is derived from an EMBL/GenBank/DDBJ whole genome shotgun (WGS) entry which is preliminary data.</text>
</comment>
<dbReference type="AlphaFoldDB" id="A0A0W0F4E0"/>
<organism evidence="2 3">
    <name type="scientific">Moniliophthora roreri</name>
    <name type="common">Frosty pod rot fungus</name>
    <name type="synonym">Monilia roreri</name>
    <dbReference type="NCBI Taxonomy" id="221103"/>
    <lineage>
        <taxon>Eukaryota</taxon>
        <taxon>Fungi</taxon>
        <taxon>Dikarya</taxon>
        <taxon>Basidiomycota</taxon>
        <taxon>Agaricomycotina</taxon>
        <taxon>Agaricomycetes</taxon>
        <taxon>Agaricomycetidae</taxon>
        <taxon>Agaricales</taxon>
        <taxon>Marasmiineae</taxon>
        <taxon>Marasmiaceae</taxon>
        <taxon>Moniliophthora</taxon>
    </lineage>
</organism>